<evidence type="ECO:0000256" key="3">
    <source>
        <dbReference type="ARBA" id="ARBA00022989"/>
    </source>
</evidence>
<organism evidence="7 8">
    <name type="scientific">Dictyobacter kobayashii</name>
    <dbReference type="NCBI Taxonomy" id="2014872"/>
    <lineage>
        <taxon>Bacteria</taxon>
        <taxon>Bacillati</taxon>
        <taxon>Chloroflexota</taxon>
        <taxon>Ktedonobacteria</taxon>
        <taxon>Ktedonobacterales</taxon>
        <taxon>Dictyobacteraceae</taxon>
        <taxon>Dictyobacter</taxon>
    </lineage>
</organism>
<feature type="domain" description="RDD" evidence="6">
    <location>
        <begin position="22"/>
        <end position="158"/>
    </location>
</feature>
<sequence length="298" mass="32964">MLTDGVVGTKQGISRVRTRIFFMRVAAAIIDLIILSCLQIWASGIFGIVDPTSSADQYLFDGDGIPSTMSRAAVINPVWLYLIVFVYFFVQEALFGTTIGKLFLGLQVTGLRGERVTFPASLARNLWRFIDMLPLVYLAGFFSCLLSPTFQRIGDRFAHTMVLPIKATPAASYPGPTLLKRYAVLCIIVVAIVGFCLNYMYYYRPPLVVQGWVNINNSYQFHPPNTVPPCGKVSSSSGDIVINRNIHLLQTKAPTWSNSDTVTYPIDYADKVTCSANVTLHWNGILDGWSVSGVEINS</sequence>
<feature type="transmembrane region" description="Helical" evidence="5">
    <location>
        <begin position="78"/>
        <end position="104"/>
    </location>
</feature>
<dbReference type="RefSeq" id="WP_126557226.1">
    <property type="nucleotide sequence ID" value="NZ_BIFS01000002.1"/>
</dbReference>
<evidence type="ECO:0000256" key="4">
    <source>
        <dbReference type="ARBA" id="ARBA00023136"/>
    </source>
</evidence>
<name>A0A402AXT6_9CHLR</name>
<dbReference type="AlphaFoldDB" id="A0A402AXT6"/>
<dbReference type="InterPro" id="IPR010432">
    <property type="entry name" value="RDD"/>
</dbReference>
<dbReference type="Pfam" id="PF06271">
    <property type="entry name" value="RDD"/>
    <property type="match status" value="1"/>
</dbReference>
<reference evidence="8" key="1">
    <citation type="submission" date="2018-12" db="EMBL/GenBank/DDBJ databases">
        <title>Tengunoibacter tsumagoiensis gen. nov., sp. nov., Dictyobacter kobayashii sp. nov., D. alpinus sp. nov., and D. joshuensis sp. nov. and description of Dictyobacteraceae fam. nov. within the order Ktedonobacterales isolated from Tengu-no-mugimeshi.</title>
        <authorList>
            <person name="Wang C.M."/>
            <person name="Zheng Y."/>
            <person name="Sakai Y."/>
            <person name="Toyoda A."/>
            <person name="Minakuchi Y."/>
            <person name="Abe K."/>
            <person name="Yokota A."/>
            <person name="Yabe S."/>
        </authorList>
    </citation>
    <scope>NUCLEOTIDE SEQUENCE [LARGE SCALE GENOMIC DNA]</scope>
    <source>
        <strain evidence="8">Uno11</strain>
    </source>
</reference>
<feature type="transmembrane region" description="Helical" evidence="5">
    <location>
        <begin position="21"/>
        <end position="42"/>
    </location>
</feature>
<comment type="caution">
    <text evidence="7">The sequence shown here is derived from an EMBL/GenBank/DDBJ whole genome shotgun (WGS) entry which is preliminary data.</text>
</comment>
<dbReference type="Proteomes" id="UP000287188">
    <property type="component" value="Unassembled WGS sequence"/>
</dbReference>
<comment type="subcellular location">
    <subcellularLocation>
        <location evidence="1">Membrane</location>
        <topology evidence="1">Multi-pass membrane protein</topology>
    </subcellularLocation>
</comment>
<protein>
    <recommendedName>
        <fullName evidence="6">RDD domain-containing protein</fullName>
    </recommendedName>
</protein>
<dbReference type="GO" id="GO:0016020">
    <property type="term" value="C:membrane"/>
    <property type="evidence" value="ECO:0007669"/>
    <property type="project" value="UniProtKB-SubCell"/>
</dbReference>
<feature type="transmembrane region" description="Helical" evidence="5">
    <location>
        <begin position="125"/>
        <end position="148"/>
    </location>
</feature>
<evidence type="ECO:0000256" key="2">
    <source>
        <dbReference type="ARBA" id="ARBA00022692"/>
    </source>
</evidence>
<keyword evidence="4 5" id="KW-0472">Membrane</keyword>
<evidence type="ECO:0000256" key="5">
    <source>
        <dbReference type="SAM" id="Phobius"/>
    </source>
</evidence>
<keyword evidence="8" id="KW-1185">Reference proteome</keyword>
<evidence type="ECO:0000313" key="7">
    <source>
        <dbReference type="EMBL" id="GCE23907.1"/>
    </source>
</evidence>
<proteinExistence type="predicted"/>
<dbReference type="PANTHER" id="PTHR38480:SF1">
    <property type="entry name" value="SLR0254 PROTEIN"/>
    <property type="match status" value="1"/>
</dbReference>
<evidence type="ECO:0000256" key="1">
    <source>
        <dbReference type="ARBA" id="ARBA00004141"/>
    </source>
</evidence>
<dbReference type="OrthoDB" id="9787732at2"/>
<accession>A0A402AXT6</accession>
<evidence type="ECO:0000259" key="6">
    <source>
        <dbReference type="Pfam" id="PF06271"/>
    </source>
</evidence>
<evidence type="ECO:0000313" key="8">
    <source>
        <dbReference type="Proteomes" id="UP000287188"/>
    </source>
</evidence>
<dbReference type="PANTHER" id="PTHR38480">
    <property type="entry name" value="SLR0254 PROTEIN"/>
    <property type="match status" value="1"/>
</dbReference>
<gene>
    <name evidence="7" type="ORF">KDK_77070</name>
</gene>
<dbReference type="EMBL" id="BIFS01000002">
    <property type="protein sequence ID" value="GCE23907.1"/>
    <property type="molecule type" value="Genomic_DNA"/>
</dbReference>
<keyword evidence="3 5" id="KW-1133">Transmembrane helix</keyword>
<feature type="transmembrane region" description="Helical" evidence="5">
    <location>
        <begin position="182"/>
        <end position="202"/>
    </location>
</feature>
<keyword evidence="2 5" id="KW-0812">Transmembrane</keyword>